<dbReference type="EMBL" id="JAEDAQ010000002">
    <property type="protein sequence ID" value="MBH9580102.1"/>
    <property type="molecule type" value="Genomic_DNA"/>
</dbReference>
<comment type="caution">
    <text evidence="2">The sequence shown here is derived from an EMBL/GenBank/DDBJ whole genome shotgun (WGS) entry which is preliminary data.</text>
</comment>
<dbReference type="Gene3D" id="3.40.30.10">
    <property type="entry name" value="Glutaredoxin"/>
    <property type="match status" value="1"/>
</dbReference>
<dbReference type="Proteomes" id="UP000597038">
    <property type="component" value="Unassembled WGS sequence"/>
</dbReference>
<feature type="domain" description="Glutaredoxin" evidence="1">
    <location>
        <begin position="7"/>
        <end position="61"/>
    </location>
</feature>
<name>A0ABS0QLL4_9STAP</name>
<protein>
    <submittedName>
        <fullName evidence="2">Glutaredoxin family protein</fullName>
    </submittedName>
</protein>
<gene>
    <name evidence="2" type="ORF">I9026_01785</name>
</gene>
<evidence type="ECO:0000313" key="2">
    <source>
        <dbReference type="EMBL" id="MBH9580102.1"/>
    </source>
</evidence>
<keyword evidence="3" id="KW-1185">Reference proteome</keyword>
<sequence length="85" mass="9378">MKLVALKKPNCMPCGMVTRYLSGKLDGVDYEEYDVTTDSGMVVAGHYGIMSVPVLMLLDEHGAIAGRVDGYKEKQIDDILAEVRR</sequence>
<dbReference type="CDD" id="cd02976">
    <property type="entry name" value="NrdH"/>
    <property type="match status" value="1"/>
</dbReference>
<organism evidence="2 3">
    <name type="scientific">Staphylococcus felis</name>
    <dbReference type="NCBI Taxonomy" id="46127"/>
    <lineage>
        <taxon>Bacteria</taxon>
        <taxon>Bacillati</taxon>
        <taxon>Bacillota</taxon>
        <taxon>Bacilli</taxon>
        <taxon>Bacillales</taxon>
        <taxon>Staphylococcaceae</taxon>
        <taxon>Staphylococcus</taxon>
    </lineage>
</organism>
<accession>A0ABS0QLL4</accession>
<dbReference type="GeneID" id="48058744"/>
<evidence type="ECO:0000313" key="3">
    <source>
        <dbReference type="Proteomes" id="UP000597038"/>
    </source>
</evidence>
<dbReference type="SUPFAM" id="SSF52833">
    <property type="entry name" value="Thioredoxin-like"/>
    <property type="match status" value="1"/>
</dbReference>
<proteinExistence type="predicted"/>
<dbReference type="InterPro" id="IPR036249">
    <property type="entry name" value="Thioredoxin-like_sf"/>
</dbReference>
<dbReference type="Pfam" id="PF00462">
    <property type="entry name" value="Glutaredoxin"/>
    <property type="match status" value="1"/>
</dbReference>
<dbReference type="InterPro" id="IPR002109">
    <property type="entry name" value="Glutaredoxin"/>
</dbReference>
<dbReference type="RefSeq" id="WP_103208583.1">
    <property type="nucleotide sequence ID" value="NZ_CP027770.1"/>
</dbReference>
<evidence type="ECO:0000259" key="1">
    <source>
        <dbReference type="Pfam" id="PF00462"/>
    </source>
</evidence>
<reference evidence="2 3" key="1">
    <citation type="submission" date="2020-12" db="EMBL/GenBank/DDBJ databases">
        <title>Genomic analysis of Staphylococcus felis from a cat with skin infection.</title>
        <authorList>
            <person name="Aslantas O."/>
            <person name="Keskin O."/>
            <person name="Buyukaltay K."/>
            <person name="Gullu Yucetepe A."/>
        </authorList>
    </citation>
    <scope>NUCLEOTIDE SEQUENCE [LARGE SCALE GENOMIC DNA]</scope>
    <source>
        <strain evidence="2 3">HARRANVET</strain>
    </source>
</reference>